<keyword evidence="10" id="KW-1133">Transmembrane helix</keyword>
<proteinExistence type="predicted"/>
<sequence>MADFIWNIAISYLVLFLVLSICLHIYTKEKSFKYYAYYNITILFYLLTKKEPIYYYLLDVLQNVFNSSDANLFFNHLNWYVQVVFYNFYFIFSIYFLDLDRLFNIISIKVIKILSFLWAFFSIIFLVSFKLKTFHIFFNFFQFLYLPTVLILFLYLVPKAIKHSGKHKYFFLTGLFFYIFFALVSFYMSVYMKLGGIKVFLIGIIIENFCFAFGLAYKIKLVNEENQQNKAAILLEKQQQELSKLEALIDGEEKERRRIAQELHDGLNGDLSAIKYRLSTLEESNLSTTDSENLTKIIDMVDESCAHVRSISHNLMPSSILDYGLIETAREYCIKINTSDTFKIDFQCFGNYIELSKKSETVIYRIIQELVTNILKHSKATEAMIQFNYREEELFITVEDNGIGFDKSSITEGIGHKNIKTRVAFLNAQLDSNSSNLGTSYTLSIDLNKTK</sequence>
<evidence type="ECO:0000256" key="9">
    <source>
        <dbReference type="SAM" id="Coils"/>
    </source>
</evidence>
<feature type="domain" description="Signal transduction histidine kinase subgroup 3 dimerisation and phosphoacceptor" evidence="13">
    <location>
        <begin position="255"/>
        <end position="318"/>
    </location>
</feature>
<evidence type="ECO:0000256" key="1">
    <source>
        <dbReference type="ARBA" id="ARBA00000085"/>
    </source>
</evidence>
<keyword evidence="9" id="KW-0175">Coiled coil</keyword>
<dbReference type="InterPro" id="IPR050482">
    <property type="entry name" value="Sensor_HK_TwoCompSys"/>
</dbReference>
<dbReference type="Gene3D" id="1.20.5.1930">
    <property type="match status" value="1"/>
</dbReference>
<dbReference type="EC" id="2.7.13.3" evidence="2"/>
<reference evidence="14 15" key="1">
    <citation type="submission" date="2024-03" db="EMBL/GenBank/DDBJ databases">
        <title>Two novel species of the genus Flavobacterium exhibiting potentially degradation of complex polysaccharides.</title>
        <authorList>
            <person name="Lian X."/>
        </authorList>
    </citation>
    <scope>NUCLEOTIDE SEQUENCE [LARGE SCALE GENOMIC DNA]</scope>
    <source>
        <strain evidence="14 15">N6</strain>
    </source>
</reference>
<dbReference type="InterPro" id="IPR011623">
    <property type="entry name" value="7TMR_DISM_rcpt_extracell_dom1"/>
</dbReference>
<feature type="transmembrane region" description="Helical" evidence="10">
    <location>
        <begin position="135"/>
        <end position="157"/>
    </location>
</feature>
<feature type="transmembrane region" description="Helical" evidence="10">
    <location>
        <begin position="196"/>
        <end position="217"/>
    </location>
</feature>
<evidence type="ECO:0000259" key="12">
    <source>
        <dbReference type="Pfam" id="PF07695"/>
    </source>
</evidence>
<dbReference type="SUPFAM" id="SSF55874">
    <property type="entry name" value="ATPase domain of HSP90 chaperone/DNA topoisomerase II/histidine kinase"/>
    <property type="match status" value="1"/>
</dbReference>
<dbReference type="Pfam" id="PF02518">
    <property type="entry name" value="HATPase_c"/>
    <property type="match status" value="1"/>
</dbReference>
<keyword evidence="10" id="KW-0472">Membrane</keyword>
<keyword evidence="4" id="KW-0808">Transferase</keyword>
<evidence type="ECO:0000256" key="6">
    <source>
        <dbReference type="ARBA" id="ARBA00022777"/>
    </source>
</evidence>
<keyword evidence="3" id="KW-0597">Phosphoprotein</keyword>
<feature type="transmembrane region" description="Helical" evidence="10">
    <location>
        <begin position="34"/>
        <end position="57"/>
    </location>
</feature>
<keyword evidence="8" id="KW-0902">Two-component regulatory system</keyword>
<protein>
    <recommendedName>
        <fullName evidence="2">histidine kinase</fullName>
        <ecNumber evidence="2">2.7.13.3</ecNumber>
    </recommendedName>
</protein>
<dbReference type="InterPro" id="IPR003594">
    <property type="entry name" value="HATPase_dom"/>
</dbReference>
<comment type="caution">
    <text evidence="14">The sequence shown here is derived from an EMBL/GenBank/DDBJ whole genome shotgun (WGS) entry which is preliminary data.</text>
</comment>
<evidence type="ECO:0000256" key="2">
    <source>
        <dbReference type="ARBA" id="ARBA00012438"/>
    </source>
</evidence>
<dbReference type="Pfam" id="PF07730">
    <property type="entry name" value="HisKA_3"/>
    <property type="match status" value="1"/>
</dbReference>
<keyword evidence="5" id="KW-0547">Nucleotide-binding</keyword>
<organism evidence="14 15">
    <name type="scientific">Flavobacterium polysaccharolyticum</name>
    <dbReference type="NCBI Taxonomy" id="3133148"/>
    <lineage>
        <taxon>Bacteria</taxon>
        <taxon>Pseudomonadati</taxon>
        <taxon>Bacteroidota</taxon>
        <taxon>Flavobacteriia</taxon>
        <taxon>Flavobacteriales</taxon>
        <taxon>Flavobacteriaceae</taxon>
        <taxon>Flavobacterium</taxon>
    </lineage>
</organism>
<accession>A0ABU9NPK6</accession>
<evidence type="ECO:0000259" key="11">
    <source>
        <dbReference type="Pfam" id="PF02518"/>
    </source>
</evidence>
<dbReference type="RefSeq" id="WP_342691239.1">
    <property type="nucleotide sequence ID" value="NZ_JBCGDP010000005.1"/>
</dbReference>
<dbReference type="PANTHER" id="PTHR24421">
    <property type="entry name" value="NITRATE/NITRITE SENSOR PROTEIN NARX-RELATED"/>
    <property type="match status" value="1"/>
</dbReference>
<evidence type="ECO:0000256" key="5">
    <source>
        <dbReference type="ARBA" id="ARBA00022741"/>
    </source>
</evidence>
<feature type="domain" description="Histidine kinase/HSP90-like ATPase" evidence="11">
    <location>
        <begin position="361"/>
        <end position="432"/>
    </location>
</feature>
<dbReference type="InterPro" id="IPR011712">
    <property type="entry name" value="Sig_transdc_His_kin_sub3_dim/P"/>
</dbReference>
<dbReference type="Pfam" id="PF07695">
    <property type="entry name" value="7TMR-DISM_7TM"/>
    <property type="match status" value="1"/>
</dbReference>
<feature type="transmembrane region" description="Helical" evidence="10">
    <location>
        <begin position="77"/>
        <end position="98"/>
    </location>
</feature>
<dbReference type="Gene3D" id="3.30.565.10">
    <property type="entry name" value="Histidine kinase-like ATPase, C-terminal domain"/>
    <property type="match status" value="1"/>
</dbReference>
<evidence type="ECO:0000256" key="7">
    <source>
        <dbReference type="ARBA" id="ARBA00022840"/>
    </source>
</evidence>
<evidence type="ECO:0000313" key="15">
    <source>
        <dbReference type="Proteomes" id="UP001468798"/>
    </source>
</evidence>
<dbReference type="InterPro" id="IPR036890">
    <property type="entry name" value="HATPase_C_sf"/>
</dbReference>
<dbReference type="GO" id="GO:0016301">
    <property type="term" value="F:kinase activity"/>
    <property type="evidence" value="ECO:0007669"/>
    <property type="project" value="UniProtKB-KW"/>
</dbReference>
<evidence type="ECO:0000256" key="10">
    <source>
        <dbReference type="SAM" id="Phobius"/>
    </source>
</evidence>
<keyword evidence="6 14" id="KW-0418">Kinase</keyword>
<name>A0ABU9NPK6_9FLAO</name>
<evidence type="ECO:0000256" key="8">
    <source>
        <dbReference type="ARBA" id="ARBA00023012"/>
    </source>
</evidence>
<keyword evidence="7" id="KW-0067">ATP-binding</keyword>
<comment type="catalytic activity">
    <reaction evidence="1">
        <text>ATP + protein L-histidine = ADP + protein N-phospho-L-histidine.</text>
        <dbReference type="EC" id="2.7.13.3"/>
    </reaction>
</comment>
<feature type="transmembrane region" description="Helical" evidence="10">
    <location>
        <begin position="6"/>
        <end position="27"/>
    </location>
</feature>
<evidence type="ECO:0000256" key="4">
    <source>
        <dbReference type="ARBA" id="ARBA00022679"/>
    </source>
</evidence>
<keyword evidence="10" id="KW-0812">Transmembrane</keyword>
<evidence type="ECO:0000256" key="3">
    <source>
        <dbReference type="ARBA" id="ARBA00022553"/>
    </source>
</evidence>
<dbReference type="Proteomes" id="UP001468798">
    <property type="component" value="Unassembled WGS sequence"/>
</dbReference>
<dbReference type="EMBL" id="JBCGDP010000005">
    <property type="protein sequence ID" value="MEM0576199.1"/>
    <property type="molecule type" value="Genomic_DNA"/>
</dbReference>
<feature type="coiled-coil region" evidence="9">
    <location>
        <begin position="221"/>
        <end position="262"/>
    </location>
</feature>
<dbReference type="PANTHER" id="PTHR24421:SF10">
    <property type="entry name" value="NITRATE_NITRITE SENSOR PROTEIN NARQ"/>
    <property type="match status" value="1"/>
</dbReference>
<dbReference type="CDD" id="cd16917">
    <property type="entry name" value="HATPase_UhpB-NarQ-NarX-like"/>
    <property type="match status" value="1"/>
</dbReference>
<feature type="domain" description="7TM-DISM receptor extracellular" evidence="12">
    <location>
        <begin position="4"/>
        <end position="218"/>
    </location>
</feature>
<keyword evidence="15" id="KW-1185">Reference proteome</keyword>
<gene>
    <name evidence="14" type="ORF">WFZ86_06795</name>
</gene>
<evidence type="ECO:0000259" key="13">
    <source>
        <dbReference type="Pfam" id="PF07730"/>
    </source>
</evidence>
<evidence type="ECO:0000313" key="14">
    <source>
        <dbReference type="EMBL" id="MEM0576199.1"/>
    </source>
</evidence>
<feature type="transmembrane region" description="Helical" evidence="10">
    <location>
        <begin position="110"/>
        <end position="129"/>
    </location>
</feature>
<feature type="transmembrane region" description="Helical" evidence="10">
    <location>
        <begin position="169"/>
        <end position="190"/>
    </location>
</feature>